<organism evidence="1 2">
    <name type="scientific">Arctium lappa</name>
    <name type="common">Greater burdock</name>
    <name type="synonym">Lappa major</name>
    <dbReference type="NCBI Taxonomy" id="4217"/>
    <lineage>
        <taxon>Eukaryota</taxon>
        <taxon>Viridiplantae</taxon>
        <taxon>Streptophyta</taxon>
        <taxon>Embryophyta</taxon>
        <taxon>Tracheophyta</taxon>
        <taxon>Spermatophyta</taxon>
        <taxon>Magnoliopsida</taxon>
        <taxon>eudicotyledons</taxon>
        <taxon>Gunneridae</taxon>
        <taxon>Pentapetalae</taxon>
        <taxon>asterids</taxon>
        <taxon>campanulids</taxon>
        <taxon>Asterales</taxon>
        <taxon>Asteraceae</taxon>
        <taxon>Carduoideae</taxon>
        <taxon>Cardueae</taxon>
        <taxon>Arctiinae</taxon>
        <taxon>Arctium</taxon>
    </lineage>
</organism>
<reference evidence="1 2" key="2">
    <citation type="journal article" date="2022" name="Mol. Ecol. Resour.">
        <title>The genomes of chicory, endive, great burdock and yacon provide insights into Asteraceae paleo-polyploidization history and plant inulin production.</title>
        <authorList>
            <person name="Fan W."/>
            <person name="Wang S."/>
            <person name="Wang H."/>
            <person name="Wang A."/>
            <person name="Jiang F."/>
            <person name="Liu H."/>
            <person name="Zhao H."/>
            <person name="Xu D."/>
            <person name="Zhang Y."/>
        </authorList>
    </citation>
    <scope>NUCLEOTIDE SEQUENCE [LARGE SCALE GENOMIC DNA]</scope>
    <source>
        <strain evidence="2">cv. Niubang</strain>
    </source>
</reference>
<proteinExistence type="predicted"/>
<dbReference type="EMBL" id="CM042047">
    <property type="protein sequence ID" value="KAI3771002.1"/>
    <property type="molecule type" value="Genomic_DNA"/>
</dbReference>
<gene>
    <name evidence="1" type="ORF">L6452_02151</name>
</gene>
<name>A0ACB9FIL1_ARCLA</name>
<comment type="caution">
    <text evidence="1">The sequence shown here is derived from an EMBL/GenBank/DDBJ whole genome shotgun (WGS) entry which is preliminary data.</text>
</comment>
<evidence type="ECO:0000313" key="2">
    <source>
        <dbReference type="Proteomes" id="UP001055879"/>
    </source>
</evidence>
<evidence type="ECO:0000313" key="1">
    <source>
        <dbReference type="EMBL" id="KAI3771002.1"/>
    </source>
</evidence>
<keyword evidence="2" id="KW-1185">Reference proteome</keyword>
<sequence>MIPYYGLPNTSPTLYDSLTGRARLNIDRSCVGPWTSSLQNVMPISFRTSPQSGARSEDFLQPSVICLDRIGGRSSPLELKSL</sequence>
<protein>
    <submittedName>
        <fullName evidence="1">Uncharacterized protein</fullName>
    </submittedName>
</protein>
<reference evidence="2" key="1">
    <citation type="journal article" date="2022" name="Mol. Ecol. Resour.">
        <title>The genomes of chicory, endive, great burdock and yacon provide insights into Asteraceae palaeo-polyploidization history and plant inulin production.</title>
        <authorList>
            <person name="Fan W."/>
            <person name="Wang S."/>
            <person name="Wang H."/>
            <person name="Wang A."/>
            <person name="Jiang F."/>
            <person name="Liu H."/>
            <person name="Zhao H."/>
            <person name="Xu D."/>
            <person name="Zhang Y."/>
        </authorList>
    </citation>
    <scope>NUCLEOTIDE SEQUENCE [LARGE SCALE GENOMIC DNA]</scope>
    <source>
        <strain evidence="2">cv. Niubang</strain>
    </source>
</reference>
<dbReference type="Proteomes" id="UP001055879">
    <property type="component" value="Linkage Group LG01"/>
</dbReference>
<accession>A0ACB9FIL1</accession>